<dbReference type="AlphaFoldDB" id="A0A915D3V7"/>
<dbReference type="SUPFAM" id="SSF57667">
    <property type="entry name" value="beta-beta-alpha zinc fingers"/>
    <property type="match status" value="2"/>
</dbReference>
<evidence type="ECO:0000256" key="4">
    <source>
        <dbReference type="ARBA" id="ARBA00022771"/>
    </source>
</evidence>
<feature type="region of interest" description="Disordered" evidence="8">
    <location>
        <begin position="161"/>
        <end position="213"/>
    </location>
</feature>
<evidence type="ECO:0000256" key="1">
    <source>
        <dbReference type="ARBA" id="ARBA00004123"/>
    </source>
</evidence>
<evidence type="ECO:0000256" key="3">
    <source>
        <dbReference type="ARBA" id="ARBA00022737"/>
    </source>
</evidence>
<dbReference type="Gene3D" id="3.30.160.60">
    <property type="entry name" value="Classic Zinc Finger"/>
    <property type="match status" value="5"/>
</dbReference>
<feature type="compositionally biased region" description="Low complexity" evidence="8">
    <location>
        <begin position="14"/>
        <end position="53"/>
    </location>
</feature>
<feature type="domain" description="C2H2-type" evidence="9">
    <location>
        <begin position="534"/>
        <end position="563"/>
    </location>
</feature>
<evidence type="ECO:0000256" key="2">
    <source>
        <dbReference type="ARBA" id="ARBA00022723"/>
    </source>
</evidence>
<feature type="region of interest" description="Disordered" evidence="8">
    <location>
        <begin position="634"/>
        <end position="734"/>
    </location>
</feature>
<evidence type="ECO:0000256" key="5">
    <source>
        <dbReference type="ARBA" id="ARBA00022833"/>
    </source>
</evidence>
<feature type="compositionally biased region" description="Polar residues" evidence="8">
    <location>
        <begin position="434"/>
        <end position="449"/>
    </location>
</feature>
<dbReference type="PANTHER" id="PTHR45718">
    <property type="entry name" value="TRANSCRIPTIONAL ACTIVATOR CUBITUS INTERRUPTUS"/>
    <property type="match status" value="1"/>
</dbReference>
<feature type="compositionally biased region" description="Pro residues" evidence="8">
    <location>
        <begin position="1"/>
        <end position="13"/>
    </location>
</feature>
<feature type="domain" description="C2H2-type" evidence="9">
    <location>
        <begin position="564"/>
        <end position="599"/>
    </location>
</feature>
<feature type="compositionally biased region" description="Polar residues" evidence="8">
    <location>
        <begin position="324"/>
        <end position="335"/>
    </location>
</feature>
<feature type="region of interest" description="Disordered" evidence="8">
    <location>
        <begin position="296"/>
        <end position="348"/>
    </location>
</feature>
<dbReference type="InterPro" id="IPR013087">
    <property type="entry name" value="Znf_C2H2_type"/>
</dbReference>
<accession>A0A915D3V7</accession>
<feature type="compositionally biased region" description="Polar residues" evidence="8">
    <location>
        <begin position="681"/>
        <end position="709"/>
    </location>
</feature>
<dbReference type="InterPro" id="IPR043359">
    <property type="entry name" value="GLI-like"/>
</dbReference>
<feature type="compositionally biased region" description="Low complexity" evidence="8">
    <location>
        <begin position="710"/>
        <end position="719"/>
    </location>
</feature>
<keyword evidence="6" id="KW-0539">Nucleus</keyword>
<feature type="compositionally biased region" description="Low complexity" evidence="8">
    <location>
        <begin position="175"/>
        <end position="191"/>
    </location>
</feature>
<keyword evidence="2" id="KW-0479">Metal-binding</keyword>
<evidence type="ECO:0000256" key="8">
    <source>
        <dbReference type="SAM" id="MobiDB-lite"/>
    </source>
</evidence>
<keyword evidence="4 7" id="KW-0863">Zinc-finger</keyword>
<dbReference type="GO" id="GO:0008270">
    <property type="term" value="F:zinc ion binding"/>
    <property type="evidence" value="ECO:0007669"/>
    <property type="project" value="UniProtKB-KW"/>
</dbReference>
<dbReference type="GO" id="GO:0000978">
    <property type="term" value="F:RNA polymerase II cis-regulatory region sequence-specific DNA binding"/>
    <property type="evidence" value="ECO:0007669"/>
    <property type="project" value="TreeGrafter"/>
</dbReference>
<dbReference type="GO" id="GO:0000981">
    <property type="term" value="F:DNA-binding transcription factor activity, RNA polymerase II-specific"/>
    <property type="evidence" value="ECO:0007669"/>
    <property type="project" value="TreeGrafter"/>
</dbReference>
<dbReference type="InterPro" id="IPR036236">
    <property type="entry name" value="Znf_C2H2_sf"/>
</dbReference>
<evidence type="ECO:0000313" key="10">
    <source>
        <dbReference type="Proteomes" id="UP000887574"/>
    </source>
</evidence>
<dbReference type="Proteomes" id="UP000887574">
    <property type="component" value="Unplaced"/>
</dbReference>
<feature type="region of interest" description="Disordered" evidence="8">
    <location>
        <begin position="1"/>
        <end position="53"/>
    </location>
</feature>
<proteinExistence type="predicted"/>
<organism evidence="10 11">
    <name type="scientific">Ditylenchus dipsaci</name>
    <dbReference type="NCBI Taxonomy" id="166011"/>
    <lineage>
        <taxon>Eukaryota</taxon>
        <taxon>Metazoa</taxon>
        <taxon>Ecdysozoa</taxon>
        <taxon>Nematoda</taxon>
        <taxon>Chromadorea</taxon>
        <taxon>Rhabditida</taxon>
        <taxon>Tylenchina</taxon>
        <taxon>Tylenchomorpha</taxon>
        <taxon>Sphaerularioidea</taxon>
        <taxon>Anguinidae</taxon>
        <taxon>Anguininae</taxon>
        <taxon>Ditylenchus</taxon>
    </lineage>
</organism>
<evidence type="ECO:0000256" key="6">
    <source>
        <dbReference type="ARBA" id="ARBA00023242"/>
    </source>
</evidence>
<evidence type="ECO:0000256" key="7">
    <source>
        <dbReference type="PROSITE-ProRule" id="PRU00042"/>
    </source>
</evidence>
<evidence type="ECO:0000259" key="9">
    <source>
        <dbReference type="PROSITE" id="PS50157"/>
    </source>
</evidence>
<dbReference type="PROSITE" id="PS00028">
    <property type="entry name" value="ZINC_FINGER_C2H2_1"/>
    <property type="match status" value="3"/>
</dbReference>
<dbReference type="Pfam" id="PF23561">
    <property type="entry name" value="zf-C2H2_15"/>
    <property type="match status" value="1"/>
</dbReference>
<feature type="compositionally biased region" description="Basic and acidic residues" evidence="8">
    <location>
        <begin position="666"/>
        <end position="680"/>
    </location>
</feature>
<dbReference type="PANTHER" id="PTHR45718:SF4">
    <property type="entry name" value="TRANSCRIPTIONAL ACTIVATOR CUBITUS INTERRUPTUS"/>
    <property type="match status" value="1"/>
</dbReference>
<dbReference type="InterPro" id="IPR056436">
    <property type="entry name" value="Znf-C2H2_ZIC1-5/GLI1-3-like"/>
</dbReference>
<feature type="compositionally biased region" description="Low complexity" evidence="8">
    <location>
        <begin position="201"/>
        <end position="212"/>
    </location>
</feature>
<dbReference type="WBParaSite" id="jg15290">
    <property type="protein sequence ID" value="jg15290"/>
    <property type="gene ID" value="jg15290"/>
</dbReference>
<dbReference type="PROSITE" id="PS50157">
    <property type="entry name" value="ZINC_FINGER_C2H2_2"/>
    <property type="match status" value="3"/>
</dbReference>
<dbReference type="SMART" id="SM00355">
    <property type="entry name" value="ZnF_C2H2"/>
    <property type="match status" value="5"/>
</dbReference>
<comment type="subcellular location">
    <subcellularLocation>
        <location evidence="1">Nucleus</location>
    </subcellularLocation>
</comment>
<sequence length="819" mass="88898">MLAPPNKLPPPPTGTSSKSSSTSKASGSLGSASSSGASHTSGSSTSTSSSSGGLANCVEQQQMLLAWQQYYASSSSIAPNFNLVAALQAAYGNTPSTWMSFLQQQQHNLNNNDITINNNNNHACASLPETSIKKCSEEEEYIDVEKDTPVVEHKKVPRIGRKASAKKMKYSPTVAASEDTSSDSSAAPETPLLLGGDKASSRSPASPSTALSDHVKNLSLQSPACGPLFQSSPQQAGYIFAGNNNNGSNLAAINGMSAANIANLTQMHAAPDHLRKHQPECHDSPLAGHVPFPPQMFAAGQTQDGSAGGYSDPLSELPEHPFPSDSSVTSGSSLKTPDPSVFQPMRPGYKRPCPSNFSVSSPVLYGNYGAAQRLPAASAFTPLSTPTEAPRVPATGMPSPKLNGSKKTASKANRVTKSQSRTVKKVQLCGATQPARSLSVASSSTTMNSEPEHQPSGCSPCHSEEQESLSECMWGDCSLSFKKHEDLVAHVTEHITIQGDFFCRWREDCDRKDPFSAQYMLHLHVRRHTKHKPHVCHFENCTKSYSRLENLKTHIRTHNNSKPYACNYKDAEGNKCPKAFSNASDRAKHQNRTHTNEKGYQCPVEFCDKGYTDPSSLRKHIKTHHGERVYDIAKQNKAKNGRRGSYGKIPSSIASGPKKFRGKKLLRNEEETRENDHLDSESSPNNLNSSIECDTADWHNNNNLREMQPSTSSSRRSTSAKMNAVSPVGENDPSMGTHLLTKHGQLSTEEVHLERCRIHPPFVSSCAECRKADEEGDLPHTLSNLSLNKIKQEPTLMLPDKPQIMEKRDTLMIISNGGT</sequence>
<name>A0A915D3V7_9BILA</name>
<keyword evidence="3" id="KW-0677">Repeat</keyword>
<feature type="compositionally biased region" description="Polar residues" evidence="8">
    <location>
        <begin position="405"/>
        <end position="421"/>
    </location>
</feature>
<evidence type="ECO:0000313" key="11">
    <source>
        <dbReference type="WBParaSite" id="jg15290"/>
    </source>
</evidence>
<feature type="domain" description="C2H2-type" evidence="9">
    <location>
        <begin position="600"/>
        <end position="629"/>
    </location>
</feature>
<keyword evidence="5" id="KW-0862">Zinc</keyword>
<dbReference type="Pfam" id="PF00096">
    <property type="entry name" value="zf-C2H2"/>
    <property type="match status" value="2"/>
</dbReference>
<feature type="region of interest" description="Disordered" evidence="8">
    <location>
        <begin position="381"/>
        <end position="462"/>
    </location>
</feature>
<reference evidence="11" key="1">
    <citation type="submission" date="2022-11" db="UniProtKB">
        <authorList>
            <consortium name="WormBaseParasite"/>
        </authorList>
    </citation>
    <scope>IDENTIFICATION</scope>
</reference>
<keyword evidence="10" id="KW-1185">Reference proteome</keyword>
<dbReference type="GO" id="GO:0005634">
    <property type="term" value="C:nucleus"/>
    <property type="evidence" value="ECO:0007669"/>
    <property type="project" value="UniProtKB-SubCell"/>
</dbReference>
<protein>
    <submittedName>
        <fullName evidence="11">C2H2-type domain-containing protein</fullName>
    </submittedName>
</protein>